<protein>
    <submittedName>
        <fullName evidence="2">Uncharacterized protein</fullName>
    </submittedName>
</protein>
<dbReference type="GeneID" id="36604985"/>
<dbReference type="AlphaFoldDB" id="A0A2T4BFG4"/>
<gene>
    <name evidence="2" type="ORF">BBK36DRAFT_1194792</name>
</gene>
<keyword evidence="3" id="KW-1185">Reference proteome</keyword>
<evidence type="ECO:0000313" key="2">
    <source>
        <dbReference type="EMBL" id="PTB68067.1"/>
    </source>
</evidence>
<feature type="region of interest" description="Disordered" evidence="1">
    <location>
        <begin position="1"/>
        <end position="50"/>
    </location>
</feature>
<name>A0A2T4BFG4_9HYPO</name>
<evidence type="ECO:0000313" key="3">
    <source>
        <dbReference type="Proteomes" id="UP000241546"/>
    </source>
</evidence>
<feature type="region of interest" description="Disordered" evidence="1">
    <location>
        <begin position="74"/>
        <end position="103"/>
    </location>
</feature>
<reference evidence="3" key="1">
    <citation type="submission" date="2016-07" db="EMBL/GenBank/DDBJ databases">
        <title>Multiple horizontal gene transfer events from other fungi enriched the ability of initially mycotrophic Trichoderma (Ascomycota) to feed on dead plant biomass.</title>
        <authorList>
            <consortium name="DOE Joint Genome Institute"/>
            <person name="Atanasova L."/>
            <person name="Chenthamara K."/>
            <person name="Zhang J."/>
            <person name="Grujic M."/>
            <person name="Henrissat B."/>
            <person name="Kuo A."/>
            <person name="Aerts A."/>
            <person name="Salamov A."/>
            <person name="Lipzen A."/>
            <person name="Labutti K."/>
            <person name="Barry K."/>
            <person name="Miao Y."/>
            <person name="Rahimi M.J."/>
            <person name="Shen Q."/>
            <person name="Grigoriev I.V."/>
            <person name="Kubicek C.P."/>
            <person name="Druzhinina I.S."/>
        </authorList>
    </citation>
    <scope>NUCLEOTIDE SEQUENCE [LARGE SCALE GENOMIC DNA]</scope>
    <source>
        <strain evidence="3">TUCIM 6016</strain>
    </source>
</reference>
<dbReference type="RefSeq" id="XP_024751387.1">
    <property type="nucleotide sequence ID" value="XM_024896867.1"/>
</dbReference>
<organism evidence="2 3">
    <name type="scientific">Trichoderma citrinoviride</name>
    <dbReference type="NCBI Taxonomy" id="58853"/>
    <lineage>
        <taxon>Eukaryota</taxon>
        <taxon>Fungi</taxon>
        <taxon>Dikarya</taxon>
        <taxon>Ascomycota</taxon>
        <taxon>Pezizomycotina</taxon>
        <taxon>Sordariomycetes</taxon>
        <taxon>Hypocreomycetidae</taxon>
        <taxon>Hypocreales</taxon>
        <taxon>Hypocreaceae</taxon>
        <taxon>Trichoderma</taxon>
    </lineage>
</organism>
<dbReference type="Proteomes" id="UP000241546">
    <property type="component" value="Unassembled WGS sequence"/>
</dbReference>
<dbReference type="EMBL" id="KZ680210">
    <property type="protein sequence ID" value="PTB68067.1"/>
    <property type="molecule type" value="Genomic_DNA"/>
</dbReference>
<dbReference type="OrthoDB" id="4900578at2759"/>
<proteinExistence type="predicted"/>
<feature type="compositionally biased region" description="Basic and acidic residues" evidence="1">
    <location>
        <begin position="125"/>
        <end position="135"/>
    </location>
</feature>
<feature type="region of interest" description="Disordered" evidence="1">
    <location>
        <begin position="117"/>
        <end position="148"/>
    </location>
</feature>
<evidence type="ECO:0000256" key="1">
    <source>
        <dbReference type="SAM" id="MobiDB-lite"/>
    </source>
</evidence>
<sequence>MAPTMALPLPLAANAGRETCRNAPARGEPHLTGQTHRRDEKAQETDANLSSRSFSLKAALPRLKAKLRSFKPLKTRAKRADERSSRVGASEYMSPTTAEACSDPIDASLLRQKLLQVQRSQGPPRGKDADDKREQTVVVSTDEGSAASPKGLFPRMRRWCWNRQRGLPEGGRRRARRAPSPEWIHYCSPGSRFYGL</sequence>
<feature type="compositionally biased region" description="Low complexity" evidence="1">
    <location>
        <begin position="1"/>
        <end position="15"/>
    </location>
</feature>
<accession>A0A2T4BFG4</accession>